<dbReference type="AlphaFoldDB" id="M2QZV0"/>
<keyword evidence="2" id="KW-1185">Reference proteome</keyword>
<name>M2QZV0_CERS8</name>
<reference evidence="1 2" key="1">
    <citation type="journal article" date="2012" name="Proc. Natl. Acad. Sci. U.S.A.">
        <title>Comparative genomics of Ceriporiopsis subvermispora and Phanerochaete chrysosporium provide insight into selective ligninolysis.</title>
        <authorList>
            <person name="Fernandez-Fueyo E."/>
            <person name="Ruiz-Duenas F.J."/>
            <person name="Ferreira P."/>
            <person name="Floudas D."/>
            <person name="Hibbett D.S."/>
            <person name="Canessa P."/>
            <person name="Larrondo L.F."/>
            <person name="James T.Y."/>
            <person name="Seelenfreund D."/>
            <person name="Lobos S."/>
            <person name="Polanco R."/>
            <person name="Tello M."/>
            <person name="Honda Y."/>
            <person name="Watanabe T."/>
            <person name="Watanabe T."/>
            <person name="Ryu J.S."/>
            <person name="Kubicek C.P."/>
            <person name="Schmoll M."/>
            <person name="Gaskell J."/>
            <person name="Hammel K.E."/>
            <person name="St John F.J."/>
            <person name="Vanden Wymelenberg A."/>
            <person name="Sabat G."/>
            <person name="Splinter BonDurant S."/>
            <person name="Syed K."/>
            <person name="Yadav J.S."/>
            <person name="Doddapaneni H."/>
            <person name="Subramanian V."/>
            <person name="Lavin J.L."/>
            <person name="Oguiza J.A."/>
            <person name="Perez G."/>
            <person name="Pisabarro A.G."/>
            <person name="Ramirez L."/>
            <person name="Santoyo F."/>
            <person name="Master E."/>
            <person name="Coutinho P.M."/>
            <person name="Henrissat B."/>
            <person name="Lombard V."/>
            <person name="Magnuson J.K."/>
            <person name="Kuees U."/>
            <person name="Hori C."/>
            <person name="Igarashi K."/>
            <person name="Samejima M."/>
            <person name="Held B.W."/>
            <person name="Barry K.W."/>
            <person name="LaButti K.M."/>
            <person name="Lapidus A."/>
            <person name="Lindquist E.A."/>
            <person name="Lucas S.M."/>
            <person name="Riley R."/>
            <person name="Salamov A.A."/>
            <person name="Hoffmeister D."/>
            <person name="Schwenk D."/>
            <person name="Hadar Y."/>
            <person name="Yarden O."/>
            <person name="de Vries R.P."/>
            <person name="Wiebenga A."/>
            <person name="Stenlid J."/>
            <person name="Eastwood D."/>
            <person name="Grigoriev I.V."/>
            <person name="Berka R.M."/>
            <person name="Blanchette R.A."/>
            <person name="Kersten P."/>
            <person name="Martinez A.T."/>
            <person name="Vicuna R."/>
            <person name="Cullen D."/>
        </authorList>
    </citation>
    <scope>NUCLEOTIDE SEQUENCE [LARGE SCALE GENOMIC DNA]</scope>
    <source>
        <strain evidence="1 2">B</strain>
    </source>
</reference>
<accession>M2QZV0</accession>
<proteinExistence type="predicted"/>
<protein>
    <submittedName>
        <fullName evidence="1">Uncharacterized protein</fullName>
    </submittedName>
</protein>
<dbReference type="HOGENOM" id="CLU_2746856_0_0_1"/>
<dbReference type="EMBL" id="KB445818">
    <property type="protein sequence ID" value="EMD31507.1"/>
    <property type="molecule type" value="Genomic_DNA"/>
</dbReference>
<dbReference type="Proteomes" id="UP000016930">
    <property type="component" value="Unassembled WGS sequence"/>
</dbReference>
<feature type="non-terminal residue" evidence="1">
    <location>
        <position position="71"/>
    </location>
</feature>
<sequence>MHQSHPPHTSDPDNITGSVAILDLGAADAIDVWQVSHPSLRPIRYLPAQCGYMAAFRRNNFIVCEKPFRRG</sequence>
<gene>
    <name evidence="1" type="ORF">CERSUDRAFT_119726</name>
</gene>
<evidence type="ECO:0000313" key="1">
    <source>
        <dbReference type="EMBL" id="EMD31507.1"/>
    </source>
</evidence>
<organism evidence="1 2">
    <name type="scientific">Ceriporiopsis subvermispora (strain B)</name>
    <name type="common">White-rot fungus</name>
    <name type="synonym">Gelatoporia subvermispora</name>
    <dbReference type="NCBI Taxonomy" id="914234"/>
    <lineage>
        <taxon>Eukaryota</taxon>
        <taxon>Fungi</taxon>
        <taxon>Dikarya</taxon>
        <taxon>Basidiomycota</taxon>
        <taxon>Agaricomycotina</taxon>
        <taxon>Agaricomycetes</taxon>
        <taxon>Polyporales</taxon>
        <taxon>Gelatoporiaceae</taxon>
        <taxon>Gelatoporia</taxon>
    </lineage>
</organism>
<evidence type="ECO:0000313" key="2">
    <source>
        <dbReference type="Proteomes" id="UP000016930"/>
    </source>
</evidence>